<feature type="transmembrane region" description="Helical" evidence="1">
    <location>
        <begin position="80"/>
        <end position="105"/>
    </location>
</feature>
<evidence type="ECO:0000313" key="3">
    <source>
        <dbReference type="Proteomes" id="UP000601171"/>
    </source>
</evidence>
<keyword evidence="1" id="KW-0812">Transmembrane</keyword>
<organism evidence="2 3">
    <name type="scientific">Paratissierella segnis</name>
    <dbReference type="NCBI Taxonomy" id="2763679"/>
    <lineage>
        <taxon>Bacteria</taxon>
        <taxon>Bacillati</taxon>
        <taxon>Bacillota</taxon>
        <taxon>Tissierellia</taxon>
        <taxon>Tissierellales</taxon>
        <taxon>Tissierellaceae</taxon>
        <taxon>Paratissierella</taxon>
    </lineage>
</organism>
<dbReference type="AlphaFoldDB" id="A0A926ET62"/>
<name>A0A926ET62_9FIRM</name>
<keyword evidence="1" id="KW-1133">Transmembrane helix</keyword>
<protein>
    <submittedName>
        <fullName evidence="2">Uncharacterized protein</fullName>
    </submittedName>
</protein>
<proteinExistence type="predicted"/>
<feature type="transmembrane region" description="Helical" evidence="1">
    <location>
        <begin position="21"/>
        <end position="40"/>
    </location>
</feature>
<feature type="transmembrane region" description="Helical" evidence="1">
    <location>
        <begin position="117"/>
        <end position="137"/>
    </location>
</feature>
<comment type="caution">
    <text evidence="2">The sequence shown here is derived from an EMBL/GenBank/DDBJ whole genome shotgun (WGS) entry which is preliminary data.</text>
</comment>
<keyword evidence="3" id="KW-1185">Reference proteome</keyword>
<dbReference type="Proteomes" id="UP000601171">
    <property type="component" value="Unassembled WGS sequence"/>
</dbReference>
<dbReference type="EMBL" id="JACRTG010000016">
    <property type="protein sequence ID" value="MBC8587768.1"/>
    <property type="molecule type" value="Genomic_DNA"/>
</dbReference>
<evidence type="ECO:0000313" key="2">
    <source>
        <dbReference type="EMBL" id="MBC8587768.1"/>
    </source>
</evidence>
<sequence length="143" mass="16200">MIKYLEESTNNVKSRRKFSKMMQIIVYLVIWSMSIIVFWIGGRLDAMGYSLAVFYLVLPITTFVISIFMGKDNSWANYKWLMLLFFGVMYMLALYATFSLANAIAFDKNNLPKVADMLPGILCSAAGLLTGTIINAIKTKKSH</sequence>
<reference evidence="2" key="1">
    <citation type="submission" date="2020-08" db="EMBL/GenBank/DDBJ databases">
        <title>Genome public.</title>
        <authorList>
            <person name="Liu C."/>
            <person name="Sun Q."/>
        </authorList>
    </citation>
    <scope>NUCLEOTIDE SEQUENCE</scope>
    <source>
        <strain evidence="2">BX21</strain>
    </source>
</reference>
<gene>
    <name evidence="2" type="ORF">H8707_05915</name>
</gene>
<dbReference type="RefSeq" id="WP_262429216.1">
    <property type="nucleotide sequence ID" value="NZ_JACRTG010000016.1"/>
</dbReference>
<accession>A0A926ET62</accession>
<feature type="transmembrane region" description="Helical" evidence="1">
    <location>
        <begin position="46"/>
        <end position="68"/>
    </location>
</feature>
<keyword evidence="1" id="KW-0472">Membrane</keyword>
<evidence type="ECO:0000256" key="1">
    <source>
        <dbReference type="SAM" id="Phobius"/>
    </source>
</evidence>